<evidence type="ECO:0000313" key="4">
    <source>
        <dbReference type="EMBL" id="KAB8189871.1"/>
    </source>
</evidence>
<dbReference type="InterPro" id="IPR036278">
    <property type="entry name" value="Sialidase_sf"/>
</dbReference>
<dbReference type="InterPro" id="IPR008979">
    <property type="entry name" value="Galactose-bd-like_sf"/>
</dbReference>
<dbReference type="SUPFAM" id="SSF50939">
    <property type="entry name" value="Sialidases"/>
    <property type="match status" value="1"/>
</dbReference>
<evidence type="ECO:0000313" key="5">
    <source>
        <dbReference type="Proteomes" id="UP000312512"/>
    </source>
</evidence>
<dbReference type="Pfam" id="PF13088">
    <property type="entry name" value="BNR_2"/>
    <property type="match status" value="1"/>
</dbReference>
<protein>
    <submittedName>
        <fullName evidence="4">Uncharacterized protein</fullName>
    </submittedName>
</protein>
<evidence type="ECO:0000259" key="3">
    <source>
        <dbReference type="Pfam" id="PF13088"/>
    </source>
</evidence>
<name>A0A5C4VRN4_9ACTN</name>
<keyword evidence="5" id="KW-1185">Reference proteome</keyword>
<dbReference type="EMBL" id="VDLX02000018">
    <property type="protein sequence ID" value="KAB8189871.1"/>
    <property type="molecule type" value="Genomic_DNA"/>
</dbReference>
<dbReference type="SUPFAM" id="SSF49785">
    <property type="entry name" value="Galactose-binding domain-like"/>
    <property type="match status" value="1"/>
</dbReference>
<feature type="region of interest" description="Disordered" evidence="1">
    <location>
        <begin position="90"/>
        <end position="113"/>
    </location>
</feature>
<gene>
    <name evidence="4" type="ORF">FH608_038420</name>
</gene>
<organism evidence="4 5">
    <name type="scientific">Nonomuraea phyllanthi</name>
    <dbReference type="NCBI Taxonomy" id="2219224"/>
    <lineage>
        <taxon>Bacteria</taxon>
        <taxon>Bacillati</taxon>
        <taxon>Actinomycetota</taxon>
        <taxon>Actinomycetes</taxon>
        <taxon>Streptosporangiales</taxon>
        <taxon>Streptosporangiaceae</taxon>
        <taxon>Nonomuraea</taxon>
    </lineage>
</organism>
<sequence length="620" mass="66752">MEGFSVNCHLTKMAWMGSRAGGKRRLPAGEGRVTERRSAKGRTVPLAGGDGGRYGTMPVTRSMVMALSVAAVAPAWPGAARAETDYCRLPDQSDTSEANPIDSASSLDWIHPLPPPAGREPTAAERLDFAGFPNVAVLDVVGRRGAPRQKVITTYTTNVDEVVTLTNAAAVSGDGGRTFGPARRTPLREAPIELLDGRLFATEYYLQRTGPHTARLGVLTTRSPEDGESWVRSEATLSTPGELLPGGAAHGVPVQLADGTILITVYARYADTGTYQAEVYASRDGGRTFERRGVIARPSGEFVYNEAAVEQTLDGSLLAVLRRDGGPFSTLHQSRSLDGGRTWSPVADLRFAGQDCVVRGVAPRLLLTPGGVLVLSAGRPDNWLAVSLDGLGDAWEWPQVTYHNRDGIWDTHGSSGYTGIAALGPHTLIQVFDNCKLPGTRPDGRLNETACPAHGRFENGGWYAVKRRLFTIAGPGPGLLDLAAMRRSGKLRVETDMRWTGRPRSRPAAAFDGSTGYWSSAVATGRGHYVLHFDRPHAFTRIGLSLRPGHAADARVYVSKDGRTWGDPVVTITGRTDHALRYTEFSATGRHVKIVTEPTSGCDAEIGRRCSMLNEIELYS</sequence>
<accession>A0A5C4VRN4</accession>
<feature type="domain" description="Sialidase" evidence="3">
    <location>
        <begin position="213"/>
        <end position="396"/>
    </location>
</feature>
<dbReference type="OrthoDB" id="41724at2"/>
<dbReference type="Proteomes" id="UP000312512">
    <property type="component" value="Unassembled WGS sequence"/>
</dbReference>
<feature type="domain" description="F5/8 type C" evidence="2">
    <location>
        <begin position="506"/>
        <end position="597"/>
    </location>
</feature>
<dbReference type="CDD" id="cd15482">
    <property type="entry name" value="Sialidase_non-viral"/>
    <property type="match status" value="1"/>
</dbReference>
<dbReference type="Pfam" id="PF00754">
    <property type="entry name" value="F5_F8_type_C"/>
    <property type="match status" value="1"/>
</dbReference>
<proteinExistence type="predicted"/>
<dbReference type="InterPro" id="IPR000421">
    <property type="entry name" value="FA58C"/>
</dbReference>
<evidence type="ECO:0000256" key="1">
    <source>
        <dbReference type="SAM" id="MobiDB-lite"/>
    </source>
</evidence>
<comment type="caution">
    <text evidence="4">The sequence shown here is derived from an EMBL/GenBank/DDBJ whole genome shotgun (WGS) entry which is preliminary data.</text>
</comment>
<feature type="region of interest" description="Disordered" evidence="1">
    <location>
        <begin position="19"/>
        <end position="52"/>
    </location>
</feature>
<dbReference type="AlphaFoldDB" id="A0A5C4VRN4"/>
<reference evidence="4 5" key="1">
    <citation type="submission" date="2019-10" db="EMBL/GenBank/DDBJ databases">
        <title>Nonomuraea sp. nov., isolated from Phyllanthus amarus.</title>
        <authorList>
            <person name="Klykleung N."/>
            <person name="Tanasupawat S."/>
        </authorList>
    </citation>
    <scope>NUCLEOTIDE SEQUENCE [LARGE SCALE GENOMIC DNA]</scope>
    <source>
        <strain evidence="4 5">PA1-10</strain>
    </source>
</reference>
<dbReference type="Gene3D" id="2.120.10.10">
    <property type="match status" value="1"/>
</dbReference>
<dbReference type="Gene3D" id="2.60.120.260">
    <property type="entry name" value="Galactose-binding domain-like"/>
    <property type="match status" value="1"/>
</dbReference>
<dbReference type="InterPro" id="IPR011040">
    <property type="entry name" value="Sialidase"/>
</dbReference>
<feature type="compositionally biased region" description="Polar residues" evidence="1">
    <location>
        <begin position="92"/>
        <end position="106"/>
    </location>
</feature>
<evidence type="ECO:0000259" key="2">
    <source>
        <dbReference type="Pfam" id="PF00754"/>
    </source>
</evidence>